<keyword evidence="6" id="KW-0675">Receptor</keyword>
<evidence type="ECO:0000313" key="10">
    <source>
        <dbReference type="Proteomes" id="UP001152803"/>
    </source>
</evidence>
<feature type="region of interest" description="Disordered" evidence="7">
    <location>
        <begin position="233"/>
        <end position="256"/>
    </location>
</feature>
<keyword evidence="5 8" id="KW-0472">Membrane</keyword>
<evidence type="ECO:0000256" key="8">
    <source>
        <dbReference type="SAM" id="Phobius"/>
    </source>
</evidence>
<evidence type="ECO:0000256" key="6">
    <source>
        <dbReference type="ARBA" id="ARBA00023170"/>
    </source>
</evidence>
<dbReference type="InterPro" id="IPR036116">
    <property type="entry name" value="FN3_sf"/>
</dbReference>
<feature type="region of interest" description="Disordered" evidence="7">
    <location>
        <begin position="271"/>
        <end position="292"/>
    </location>
</feature>
<dbReference type="Proteomes" id="UP001152803">
    <property type="component" value="Unassembled WGS sequence"/>
</dbReference>
<dbReference type="EMBL" id="JAFJMO010000015">
    <property type="protein sequence ID" value="KAJ8256165.1"/>
    <property type="molecule type" value="Genomic_DNA"/>
</dbReference>
<dbReference type="OrthoDB" id="8935281at2759"/>
<evidence type="ECO:0000256" key="3">
    <source>
        <dbReference type="ARBA" id="ARBA00022729"/>
    </source>
</evidence>
<dbReference type="PANTHER" id="PTHR23037:SF47">
    <property type="entry name" value="INTERLEUKIN 2 RECEPTOR SUBUNIT GAMMA"/>
    <property type="match status" value="1"/>
</dbReference>
<dbReference type="SUPFAM" id="SSF49265">
    <property type="entry name" value="Fibronectin type III"/>
    <property type="match status" value="1"/>
</dbReference>
<dbReference type="InterPro" id="IPR013783">
    <property type="entry name" value="Ig-like_fold"/>
</dbReference>
<name>A0A9Q1D259_CONCO</name>
<protein>
    <submittedName>
        <fullName evidence="9">Uncharacterized protein</fullName>
    </submittedName>
</protein>
<evidence type="ECO:0000256" key="7">
    <source>
        <dbReference type="SAM" id="MobiDB-lite"/>
    </source>
</evidence>
<dbReference type="Gene3D" id="2.60.40.10">
    <property type="entry name" value="Immunoglobulins"/>
    <property type="match status" value="1"/>
</dbReference>
<keyword evidence="4 8" id="KW-1133">Transmembrane helix</keyword>
<dbReference type="AlphaFoldDB" id="A0A9Q1D259"/>
<evidence type="ECO:0000256" key="4">
    <source>
        <dbReference type="ARBA" id="ARBA00022989"/>
    </source>
</evidence>
<comment type="subcellular location">
    <subcellularLocation>
        <location evidence="1">Membrane</location>
        <topology evidence="1">Single-pass membrane protein</topology>
    </subcellularLocation>
</comment>
<organism evidence="9 10">
    <name type="scientific">Conger conger</name>
    <name type="common">Conger eel</name>
    <name type="synonym">Muraena conger</name>
    <dbReference type="NCBI Taxonomy" id="82655"/>
    <lineage>
        <taxon>Eukaryota</taxon>
        <taxon>Metazoa</taxon>
        <taxon>Chordata</taxon>
        <taxon>Craniata</taxon>
        <taxon>Vertebrata</taxon>
        <taxon>Euteleostomi</taxon>
        <taxon>Actinopterygii</taxon>
        <taxon>Neopterygii</taxon>
        <taxon>Teleostei</taxon>
        <taxon>Anguilliformes</taxon>
        <taxon>Congridae</taxon>
        <taxon>Conger</taxon>
    </lineage>
</organism>
<evidence type="ECO:0000256" key="5">
    <source>
        <dbReference type="ARBA" id="ARBA00023136"/>
    </source>
</evidence>
<evidence type="ECO:0000256" key="2">
    <source>
        <dbReference type="ARBA" id="ARBA00022692"/>
    </source>
</evidence>
<evidence type="ECO:0000313" key="9">
    <source>
        <dbReference type="EMBL" id="KAJ8256165.1"/>
    </source>
</evidence>
<reference evidence="9" key="1">
    <citation type="journal article" date="2023" name="Science">
        <title>Genome structures resolve the early diversification of teleost fishes.</title>
        <authorList>
            <person name="Parey E."/>
            <person name="Louis A."/>
            <person name="Montfort J."/>
            <person name="Bouchez O."/>
            <person name="Roques C."/>
            <person name="Iampietro C."/>
            <person name="Lluch J."/>
            <person name="Castinel A."/>
            <person name="Donnadieu C."/>
            <person name="Desvignes T."/>
            <person name="Floi Bucao C."/>
            <person name="Jouanno E."/>
            <person name="Wen M."/>
            <person name="Mejri S."/>
            <person name="Dirks R."/>
            <person name="Jansen H."/>
            <person name="Henkel C."/>
            <person name="Chen W.J."/>
            <person name="Zahm M."/>
            <person name="Cabau C."/>
            <person name="Klopp C."/>
            <person name="Thompson A.W."/>
            <person name="Robinson-Rechavi M."/>
            <person name="Braasch I."/>
            <person name="Lecointre G."/>
            <person name="Bobe J."/>
            <person name="Postlethwait J.H."/>
            <person name="Berthelot C."/>
            <person name="Roest Crollius H."/>
            <person name="Guiguen Y."/>
        </authorList>
    </citation>
    <scope>NUCLEOTIDE SEQUENCE</scope>
    <source>
        <strain evidence="9">Concon-B</strain>
    </source>
</reference>
<proteinExistence type="predicted"/>
<gene>
    <name evidence="9" type="ORF">COCON_G00200290</name>
</gene>
<keyword evidence="2 8" id="KW-0812">Transmembrane</keyword>
<evidence type="ECO:0000256" key="1">
    <source>
        <dbReference type="ARBA" id="ARBA00004167"/>
    </source>
</evidence>
<dbReference type="GO" id="GO:0004896">
    <property type="term" value="F:cytokine receptor activity"/>
    <property type="evidence" value="ECO:0007669"/>
    <property type="project" value="TreeGrafter"/>
</dbReference>
<sequence length="292" mass="33152">MDNYLCFTAEAKQHGSHRRMASTMAWCTRLSAVLLLTSLQMNGKFTKATRFEGINPALIKLKVRQGSDGINVTWNRPNKKITHTCYDTNLQYRSQCGSDWLNFVLHSFSFVLGDLGRGCGRNYTFRARMRYACLYRSWSPWSPEKHWTEETVSASCFKAKPNLHLLISLIPAIFLLGLLMAQKPIRRLILSKVPDPKHIYDDLLKIDQSQLEQTFKDHNAECETFKIEIVQPEKEVEEEQSKQSADAGPGSGLGFAMTPFSKTAMLTEKPWRGRNALPQVDETDNGVVFSPG</sequence>
<feature type="transmembrane region" description="Helical" evidence="8">
    <location>
        <begin position="163"/>
        <end position="181"/>
    </location>
</feature>
<dbReference type="PANTHER" id="PTHR23037">
    <property type="entry name" value="CYTOKINE RECEPTOR"/>
    <property type="match status" value="1"/>
</dbReference>
<keyword evidence="10" id="KW-1185">Reference proteome</keyword>
<comment type="caution">
    <text evidence="9">The sequence shown here is derived from an EMBL/GenBank/DDBJ whole genome shotgun (WGS) entry which is preliminary data.</text>
</comment>
<accession>A0A9Q1D259</accession>
<keyword evidence="3" id="KW-0732">Signal</keyword>
<dbReference type="GO" id="GO:0009897">
    <property type="term" value="C:external side of plasma membrane"/>
    <property type="evidence" value="ECO:0007669"/>
    <property type="project" value="TreeGrafter"/>
</dbReference>